<evidence type="ECO:0000256" key="3">
    <source>
        <dbReference type="PROSITE-ProRule" id="PRU00409"/>
    </source>
</evidence>
<comment type="similarity">
    <text evidence="1">Belongs to the D-alanine--D-alanine ligase family.</text>
</comment>
<keyword evidence="2" id="KW-0436">Ligase</keyword>
<comment type="caution">
    <text evidence="5">The sequence shown here is derived from an EMBL/GenBank/DDBJ whole genome shotgun (WGS) entry which is preliminary data.</text>
</comment>
<evidence type="ECO:0000313" key="5">
    <source>
        <dbReference type="EMBL" id="GAA3600468.1"/>
    </source>
</evidence>
<evidence type="ECO:0000259" key="4">
    <source>
        <dbReference type="PROSITE" id="PS50975"/>
    </source>
</evidence>
<dbReference type="InterPro" id="IPR013815">
    <property type="entry name" value="ATP_grasp_subdomain_1"/>
</dbReference>
<protein>
    <recommendedName>
        <fullName evidence="4">ATP-grasp domain-containing protein</fullName>
    </recommendedName>
</protein>
<dbReference type="InterPro" id="IPR011095">
    <property type="entry name" value="Dala_Dala_lig_C"/>
</dbReference>
<dbReference type="PROSITE" id="PS50975">
    <property type="entry name" value="ATP_GRASP"/>
    <property type="match status" value="1"/>
</dbReference>
<dbReference type="Pfam" id="PF07478">
    <property type="entry name" value="Dala_Dala_lig_C"/>
    <property type="match status" value="1"/>
</dbReference>
<evidence type="ECO:0000256" key="2">
    <source>
        <dbReference type="ARBA" id="ARBA00022598"/>
    </source>
</evidence>
<dbReference type="PANTHER" id="PTHR23132">
    <property type="entry name" value="D-ALANINE--D-ALANINE LIGASE"/>
    <property type="match status" value="1"/>
</dbReference>
<keyword evidence="6" id="KW-1185">Reference proteome</keyword>
<feature type="domain" description="ATP-grasp" evidence="4">
    <location>
        <begin position="127"/>
        <end position="335"/>
    </location>
</feature>
<name>A0ABP6Z7R6_9ACTN</name>
<dbReference type="Gene3D" id="3.30.1490.20">
    <property type="entry name" value="ATP-grasp fold, A domain"/>
    <property type="match status" value="1"/>
</dbReference>
<dbReference type="PANTHER" id="PTHR23132:SF23">
    <property type="entry name" value="D-ALANINE--D-ALANINE LIGASE B"/>
    <property type="match status" value="1"/>
</dbReference>
<dbReference type="RefSeq" id="WP_231486257.1">
    <property type="nucleotide sequence ID" value="NZ_BAAAZO010000002.1"/>
</dbReference>
<dbReference type="EMBL" id="BAAAZO010000002">
    <property type="protein sequence ID" value="GAA3600468.1"/>
    <property type="molecule type" value="Genomic_DNA"/>
</dbReference>
<organism evidence="5 6">
    <name type="scientific">Kineosporia mesophila</name>
    <dbReference type="NCBI Taxonomy" id="566012"/>
    <lineage>
        <taxon>Bacteria</taxon>
        <taxon>Bacillati</taxon>
        <taxon>Actinomycetota</taxon>
        <taxon>Actinomycetes</taxon>
        <taxon>Kineosporiales</taxon>
        <taxon>Kineosporiaceae</taxon>
        <taxon>Kineosporia</taxon>
    </lineage>
</organism>
<accession>A0ABP6Z7R6</accession>
<sequence length="342" mass="36537">MPLTVLHLTGSATDEFLADLSLVYARDCWAATTDADRYDMRLAHVVPGGLWTFPADPGEEALAAAEPLPLTAAVQHLTALQPQVVLPQMFCLPGMTTYRSLLDLLGLPYLGNTAAVMGLAADKAHTRAVVAAAGVPVPSAELLGPGQTPTLPPPVVVKPVDADNSVGVTLVRSPDAYPGALAAAFAHSRRVLVESFVDVGREVRCGVVERDGELVCLPLEEYALDPLTRPIRGQSDKIGRDEDGGLRLEAKNSTRAWTVDVTDPVTAPVWDAARRSHRALNCRHYSLFDFRVDPAGRPWFLEAGLYCSFARQSVIPTMARAAGISLPDLFAGMIDQLGIVAA</sequence>
<evidence type="ECO:0000256" key="1">
    <source>
        <dbReference type="ARBA" id="ARBA00010871"/>
    </source>
</evidence>
<keyword evidence="3" id="KW-0547">Nucleotide-binding</keyword>
<gene>
    <name evidence="5" type="ORF">GCM10022223_15080</name>
</gene>
<dbReference type="SUPFAM" id="SSF56059">
    <property type="entry name" value="Glutathione synthetase ATP-binding domain-like"/>
    <property type="match status" value="1"/>
</dbReference>
<dbReference type="Gene3D" id="3.30.470.20">
    <property type="entry name" value="ATP-grasp fold, B domain"/>
    <property type="match status" value="1"/>
</dbReference>
<keyword evidence="3" id="KW-0067">ATP-binding</keyword>
<dbReference type="InterPro" id="IPR011761">
    <property type="entry name" value="ATP-grasp"/>
</dbReference>
<proteinExistence type="inferred from homology"/>
<reference evidence="6" key="1">
    <citation type="journal article" date="2019" name="Int. J. Syst. Evol. Microbiol.">
        <title>The Global Catalogue of Microorganisms (GCM) 10K type strain sequencing project: providing services to taxonomists for standard genome sequencing and annotation.</title>
        <authorList>
            <consortium name="The Broad Institute Genomics Platform"/>
            <consortium name="The Broad Institute Genome Sequencing Center for Infectious Disease"/>
            <person name="Wu L."/>
            <person name="Ma J."/>
        </authorList>
    </citation>
    <scope>NUCLEOTIDE SEQUENCE [LARGE SCALE GENOMIC DNA]</scope>
    <source>
        <strain evidence="6">JCM 16902</strain>
    </source>
</reference>
<dbReference type="Proteomes" id="UP001501074">
    <property type="component" value="Unassembled WGS sequence"/>
</dbReference>
<dbReference type="Gene3D" id="3.40.50.20">
    <property type="match status" value="1"/>
</dbReference>
<evidence type="ECO:0000313" key="6">
    <source>
        <dbReference type="Proteomes" id="UP001501074"/>
    </source>
</evidence>